<evidence type="ECO:0000256" key="4">
    <source>
        <dbReference type="SAM" id="MobiDB-lite"/>
    </source>
</evidence>
<dbReference type="Gene3D" id="2.60.40.3120">
    <property type="match status" value="1"/>
</dbReference>
<dbReference type="InterPro" id="IPR040626">
    <property type="entry name" value="Pepdidase_M14_N"/>
</dbReference>
<feature type="compositionally biased region" description="Low complexity" evidence="4">
    <location>
        <begin position="679"/>
        <end position="693"/>
    </location>
</feature>
<organism evidence="6 7">
    <name type="scientific">Calicophoron daubneyi</name>
    <name type="common">Rumen fluke</name>
    <name type="synonym">Paramphistomum daubneyi</name>
    <dbReference type="NCBI Taxonomy" id="300641"/>
    <lineage>
        <taxon>Eukaryota</taxon>
        <taxon>Metazoa</taxon>
        <taxon>Spiralia</taxon>
        <taxon>Lophotrochozoa</taxon>
        <taxon>Platyhelminthes</taxon>
        <taxon>Trematoda</taxon>
        <taxon>Digenea</taxon>
        <taxon>Plagiorchiida</taxon>
        <taxon>Pronocephalata</taxon>
        <taxon>Paramphistomoidea</taxon>
        <taxon>Paramphistomidae</taxon>
        <taxon>Calicophoron</taxon>
    </lineage>
</organism>
<dbReference type="AlphaFoldDB" id="A0AAV2TC36"/>
<dbReference type="Proteomes" id="UP001497525">
    <property type="component" value="Unassembled WGS sequence"/>
</dbReference>
<dbReference type="PANTHER" id="PTHR12756:SF45">
    <property type="entry name" value="CYTOSOLIC CARBOXYPEPTIDASE NNA1"/>
    <property type="match status" value="1"/>
</dbReference>
<protein>
    <recommendedName>
        <fullName evidence="5">Peptidase M14 domain-containing protein</fullName>
    </recommendedName>
</protein>
<name>A0AAV2TC36_CALDB</name>
<dbReference type="EMBL" id="CAXLJL010000234">
    <property type="protein sequence ID" value="CAL5134933.1"/>
    <property type="molecule type" value="Genomic_DNA"/>
</dbReference>
<feature type="compositionally biased region" description="Basic residues" evidence="4">
    <location>
        <begin position="710"/>
        <end position="725"/>
    </location>
</feature>
<evidence type="ECO:0000256" key="1">
    <source>
        <dbReference type="ARBA" id="ARBA00001947"/>
    </source>
</evidence>
<sequence>MHCKLRLVDRDMSKNNCNTLCAHMASSKPIWGDSVCPINPLTEGYEEKYFKSLSKKSKDVFRSNQIYYALMRTGDLHAKLSEPKPLLTLGLGALAPKAIRWPLGTQVLQEKMKHTSPPPQKKEPLYISTGMELQPPAVGPSGGTVVYAYEPRLGNYFEASKINGSIAKTSKPEASHTEHLKFESRFESGNLMKAIHVGKDQYELYLQPDLYTNKYTQWFYFRVSNTRSDRVYRFTVVNFYKGTSLFSEGMRPLMYSEKTASASDIGWHRVGGDIQYYRTKWKNPDTKSSRAQPNRTSATKTNEGDQAKLNSASVGDDQNLDVKEDGKLFYSLTWTMKFQYSDDVVYFSGCYPYTYTQLQEYLANIEANPRLRRVCRQKTLCQTLAGNDVPLLTITEPSDGQLFVSEDCSNDSEAAASDDHVPKSAGKKRCVVITARVHPGETQSSWLVKGIVDYLISEDPDAELLRTNFVFKLVPMLNPDGVIVGNYRCSLSGCDLNRKYTSDLKRFFPTVWHTKEMVLDLMQDCEILIYCDIHGHSRKQQMFVYGCKSTKPDTHYLDRVFPAMLGKNAPDLFDYNKCRFVVQKEREGTGRVVMWRKGIANSYTLEATFCGNTGGSKGPGYHFNSNDYEQMGRQFCDTLLDYCDPDPLKIEFILTELRNEGRARKLAQKNLSDDDDLLDSGTSPEDSSDTGSDSSDDDDLPAYYNYLLHKTNRKPRMKSKNKKRKPEAPRCAFITKAGSNSKEHDTRCIACQKEAREKEKRTVGKSQPDIDSRVKNRFAQGATPIPPHDLSSNGAKSPTSLQSVEQSQKKRSPNRSKSVQNDGSRPLNDSTSDLEKNRQKSISPDEKIQSPLESASNQRPGHHSSLCDLKTSRVGTCSQDTPSSTLSSRSSSVPSGPVPNDPPVLNSTPISQPLVAPIVAIKEAWNKDSNIPTKLDHRQVSDRTHGYLLDVPTAGSSDYPTIGKSAGTSVGQYAAECRTDQCQMSQSSADVFLSCPKGSSSTYRIKNCPERRTRRDTFSLTDWPQPKELEDFNLTGRLLIRPFITTPVFTFPKEGKTIPGKNHTANSARNSSRASENSFGRGRSQTRHLPSSQSNDSSQSTIHSERGNKAWLNIRTIQLSESNTRCPNIRVNAGAQSSSQPVPKPSW</sequence>
<dbReference type="GO" id="GO:0008270">
    <property type="term" value="F:zinc ion binding"/>
    <property type="evidence" value="ECO:0007669"/>
    <property type="project" value="InterPro"/>
</dbReference>
<dbReference type="Gene3D" id="3.40.630.10">
    <property type="entry name" value="Zn peptidases"/>
    <property type="match status" value="1"/>
</dbReference>
<feature type="compositionally biased region" description="Polar residues" evidence="4">
    <location>
        <begin position="790"/>
        <end position="806"/>
    </location>
</feature>
<feature type="region of interest" description="Disordered" evidence="4">
    <location>
        <begin position="780"/>
        <end position="909"/>
    </location>
</feature>
<feature type="compositionally biased region" description="Polar residues" evidence="4">
    <location>
        <begin position="815"/>
        <end position="831"/>
    </location>
</feature>
<dbReference type="PANTHER" id="PTHR12756">
    <property type="entry name" value="CYTOSOLIC CARBOXYPEPTIDASE"/>
    <property type="match status" value="1"/>
</dbReference>
<feature type="region of interest" description="Disordered" evidence="4">
    <location>
        <begin position="283"/>
        <end position="316"/>
    </location>
</feature>
<evidence type="ECO:0000313" key="7">
    <source>
        <dbReference type="Proteomes" id="UP001497525"/>
    </source>
</evidence>
<dbReference type="InterPro" id="IPR000834">
    <property type="entry name" value="Peptidase_M14"/>
</dbReference>
<dbReference type="SUPFAM" id="SSF53187">
    <property type="entry name" value="Zn-dependent exopeptidases"/>
    <property type="match status" value="1"/>
</dbReference>
<reference evidence="6" key="1">
    <citation type="submission" date="2024-06" db="EMBL/GenBank/DDBJ databases">
        <authorList>
            <person name="Liu X."/>
            <person name="Lenzi L."/>
            <person name="Haldenby T S."/>
            <person name="Uol C."/>
        </authorList>
    </citation>
    <scope>NUCLEOTIDE SEQUENCE</scope>
</reference>
<comment type="cofactor">
    <cofactor evidence="1">
        <name>Zn(2+)</name>
        <dbReference type="ChEBI" id="CHEBI:29105"/>
    </cofactor>
</comment>
<accession>A0AAV2TC36</accession>
<feature type="region of interest" description="Disordered" evidence="4">
    <location>
        <begin position="1050"/>
        <end position="1107"/>
    </location>
</feature>
<comment type="similarity">
    <text evidence="2 3">Belongs to the peptidase M14 family.</text>
</comment>
<feature type="compositionally biased region" description="Polar residues" evidence="4">
    <location>
        <begin position="289"/>
        <end position="301"/>
    </location>
</feature>
<evidence type="ECO:0000256" key="3">
    <source>
        <dbReference type="PROSITE-ProRule" id="PRU01379"/>
    </source>
</evidence>
<proteinExistence type="inferred from homology"/>
<feature type="compositionally biased region" description="Basic and acidic residues" evidence="4">
    <location>
        <begin position="833"/>
        <end position="848"/>
    </location>
</feature>
<feature type="active site" description="Proton donor/acceptor" evidence="3">
    <location>
        <position position="606"/>
    </location>
</feature>
<dbReference type="GO" id="GO:0006508">
    <property type="term" value="P:proteolysis"/>
    <property type="evidence" value="ECO:0007669"/>
    <property type="project" value="InterPro"/>
</dbReference>
<feature type="domain" description="Peptidase M14" evidence="5">
    <location>
        <begin position="351"/>
        <end position="643"/>
    </location>
</feature>
<feature type="compositionally biased region" description="Low complexity" evidence="4">
    <location>
        <begin position="1091"/>
        <end position="1100"/>
    </location>
</feature>
<dbReference type="GO" id="GO:0004181">
    <property type="term" value="F:metallocarboxypeptidase activity"/>
    <property type="evidence" value="ECO:0007669"/>
    <property type="project" value="InterPro"/>
</dbReference>
<feature type="compositionally biased region" description="Low complexity" evidence="4">
    <location>
        <begin position="1065"/>
        <end position="1078"/>
    </location>
</feature>
<feature type="region of interest" description="Disordered" evidence="4">
    <location>
        <begin position="668"/>
        <end position="746"/>
    </location>
</feature>
<evidence type="ECO:0000256" key="2">
    <source>
        <dbReference type="ARBA" id="ARBA00005988"/>
    </source>
</evidence>
<comment type="caution">
    <text evidence="6">The sequence shown here is derived from an EMBL/GenBank/DDBJ whole genome shotgun (WGS) entry which is preliminary data.</text>
</comment>
<dbReference type="InterPro" id="IPR050821">
    <property type="entry name" value="Cytosolic_carboxypeptidase"/>
</dbReference>
<evidence type="ECO:0000259" key="5">
    <source>
        <dbReference type="PROSITE" id="PS52035"/>
    </source>
</evidence>
<dbReference type="PROSITE" id="PS52035">
    <property type="entry name" value="PEPTIDASE_M14"/>
    <property type="match status" value="1"/>
</dbReference>
<dbReference type="Pfam" id="PF18027">
    <property type="entry name" value="Pepdidase_M14_N"/>
    <property type="match status" value="1"/>
</dbReference>
<dbReference type="Pfam" id="PF00246">
    <property type="entry name" value="Peptidase_M14"/>
    <property type="match status" value="1"/>
</dbReference>
<evidence type="ECO:0000313" key="6">
    <source>
        <dbReference type="EMBL" id="CAL5134933.1"/>
    </source>
</evidence>
<gene>
    <name evidence="6" type="ORF">CDAUBV1_LOCUS9025</name>
</gene>
<feature type="compositionally biased region" description="Low complexity" evidence="4">
    <location>
        <begin position="882"/>
        <end position="895"/>
    </location>
</feature>